<dbReference type="GO" id="GO:0004379">
    <property type="term" value="F:glycylpeptide N-tetradecanoyltransferase activity"/>
    <property type="evidence" value="ECO:0007669"/>
    <property type="project" value="UniProtKB-EC"/>
</dbReference>
<dbReference type="OrthoDB" id="16550at10239"/>
<evidence type="ECO:0000256" key="3">
    <source>
        <dbReference type="ARBA" id="ARBA00022679"/>
    </source>
</evidence>
<evidence type="ECO:0000256" key="2">
    <source>
        <dbReference type="ARBA" id="ARBA00012923"/>
    </source>
</evidence>
<dbReference type="InterPro" id="IPR022676">
    <property type="entry name" value="NMT_N"/>
</dbReference>
<evidence type="ECO:0000313" key="7">
    <source>
        <dbReference type="EMBL" id="CCU55459.1"/>
    </source>
</evidence>
<evidence type="ECO:0000256" key="1">
    <source>
        <dbReference type="ARBA" id="ARBA00009469"/>
    </source>
</evidence>
<keyword evidence="4" id="KW-0012">Acyltransferase</keyword>
<dbReference type="EC" id="2.3.1.97" evidence="2"/>
<dbReference type="PANTHER" id="PTHR11377:SF5">
    <property type="entry name" value="GLYCYLPEPTIDE N-TETRADECANOYLTRANSFERASE"/>
    <property type="match status" value="1"/>
</dbReference>
<evidence type="ECO:0000259" key="6">
    <source>
        <dbReference type="Pfam" id="PF01233"/>
    </source>
</evidence>
<protein>
    <recommendedName>
        <fullName evidence="2">glycylpeptide N-tetradecanoyltransferase</fullName>
        <ecNumber evidence="2">2.3.1.97</ecNumber>
    </recommendedName>
    <alternativeName>
        <fullName evidence="5">Myristoyl-CoA:protein N-myristoyltransferase</fullName>
    </alternativeName>
</protein>
<gene>
    <name evidence="7" type="ORF">AHEV_138</name>
</gene>
<evidence type="ECO:0000256" key="5">
    <source>
        <dbReference type="ARBA" id="ARBA00031242"/>
    </source>
</evidence>
<keyword evidence="3" id="KW-0808">Transferase</keyword>
<sequence length="297" mass="36053">MPYWNNKSICKLNNCNINIINDVDPETPCDIYYNDNYSIKYLNEENITDYSYFLYKNYSYKFNINTIKWLLFNPFTKKEFNILLYMKDSIVGSISGIKKSISLHKKIYDCVHVTFLCIDTNHRKKNLHYYLIDELMKIARKNDIILAIFNSNIKFNNIKYIKEYNTFLTYGNKNFKTKNDNFDYTLLNNKSEDLFFIYSQEEYEYWFDNKHVIKISYNNNFIALMKTFLIIDEELINIYIITEMLIRNNNIHKNYIPNNTLFYKEYKGLKLIKLKSKLVSYIYNYNFDKLSENIFLF</sequence>
<dbReference type="Proteomes" id="UP000792575">
    <property type="component" value="Genome"/>
</dbReference>
<dbReference type="Pfam" id="PF01233">
    <property type="entry name" value="NMT"/>
    <property type="match status" value="1"/>
</dbReference>
<dbReference type="EMBL" id="HF679131">
    <property type="protein sequence ID" value="CCU55459.1"/>
    <property type="molecule type" value="Genomic_DNA"/>
</dbReference>
<dbReference type="GeneID" id="15614067"/>
<evidence type="ECO:0000313" key="8">
    <source>
        <dbReference type="Proteomes" id="UP000792575"/>
    </source>
</evidence>
<dbReference type="KEGG" id="vg:15614067"/>
<dbReference type="PANTHER" id="PTHR11377">
    <property type="entry name" value="N-MYRISTOYL TRANSFERASE"/>
    <property type="match status" value="1"/>
</dbReference>
<name>A0A916KP61_9POXV</name>
<evidence type="ECO:0000256" key="4">
    <source>
        <dbReference type="ARBA" id="ARBA00023315"/>
    </source>
</evidence>
<keyword evidence="8" id="KW-1185">Reference proteome</keyword>
<organism evidence="7 8">
    <name type="scientific">Adoxophyes honmai entomopoxvirus 'L'</name>
    <dbReference type="NCBI Taxonomy" id="1293540"/>
    <lineage>
        <taxon>Viruses</taxon>
        <taxon>Varidnaviria</taxon>
        <taxon>Bamfordvirae</taxon>
        <taxon>Nucleocytoviricota</taxon>
        <taxon>Pokkesviricetes</taxon>
        <taxon>Chitovirales</taxon>
        <taxon>Poxviridae</taxon>
        <taxon>Entomopoxvirinae</taxon>
        <taxon>Betaentomopoxvirus</taxon>
        <taxon>Betaentomopoxvirus ahonmai</taxon>
    </lineage>
</organism>
<feature type="domain" description="Glycylpeptide N-tetradecanoyltransferase N-terminal" evidence="6">
    <location>
        <begin position="40"/>
        <end position="153"/>
    </location>
</feature>
<dbReference type="RefSeq" id="YP_008003961.1">
    <property type="nucleotide sequence ID" value="NC_021247.1"/>
</dbReference>
<dbReference type="InterPro" id="IPR000903">
    <property type="entry name" value="NMT"/>
</dbReference>
<dbReference type="InterPro" id="IPR016181">
    <property type="entry name" value="Acyl_CoA_acyltransferase"/>
</dbReference>
<reference evidence="7" key="1">
    <citation type="journal article" date="2013" name="J. Virol.">
        <title>New Insights into the Evolution of Entomopoxvirinae from the Complete Genome Sequences of Four Entomopoxviruses Infecting Adoxophyes honmai, Choristoneura biennis, Choristoneura rosaceana, and Mythimna separata.</title>
        <authorList>
            <person name="Theze J."/>
            <person name="Takatsuka J."/>
            <person name="Li Z."/>
            <person name="Gallais J."/>
            <person name="Doucet D."/>
            <person name="Arif B."/>
            <person name="Nakai M."/>
            <person name="Herniou E.A."/>
        </authorList>
    </citation>
    <scope>NUCLEOTIDE SEQUENCE</scope>
    <source>
        <strain evidence="7">Tokyo</strain>
    </source>
</reference>
<dbReference type="Gene3D" id="3.40.630.30">
    <property type="match status" value="1"/>
</dbReference>
<accession>A0A916KP61</accession>
<comment type="similarity">
    <text evidence="1">Belongs to the NMT family.</text>
</comment>
<dbReference type="SUPFAM" id="SSF55729">
    <property type="entry name" value="Acyl-CoA N-acyltransferases (Nat)"/>
    <property type="match status" value="1"/>
</dbReference>
<proteinExistence type="inferred from homology"/>